<evidence type="ECO:0000259" key="1">
    <source>
        <dbReference type="PROSITE" id="PS50943"/>
    </source>
</evidence>
<proteinExistence type="predicted"/>
<dbReference type="EMBL" id="CP044458">
    <property type="protein sequence ID" value="QIC72088.1"/>
    <property type="molecule type" value="Genomic_DNA"/>
</dbReference>
<dbReference type="InterPro" id="IPR010982">
    <property type="entry name" value="Lambda_DNA-bd_dom_sf"/>
</dbReference>
<gene>
    <name evidence="2" type="ORF">FSC09_17165</name>
</gene>
<sequence>MTLQELCRSKDLTIEDVADKIDLDANLLKQYVAGNGKPKGWAINAMAELFDVDFFTMEKYFE</sequence>
<dbReference type="RefSeq" id="WP_163146647.1">
    <property type="nucleotide sequence ID" value="NZ_CP044458.1"/>
</dbReference>
<dbReference type="PROSITE" id="PS50943">
    <property type="entry name" value="HTH_CROC1"/>
    <property type="match status" value="1"/>
</dbReference>
<dbReference type="SMART" id="SM00530">
    <property type="entry name" value="HTH_XRE"/>
    <property type="match status" value="1"/>
</dbReference>
<evidence type="ECO:0000313" key="3">
    <source>
        <dbReference type="Proteomes" id="UP000503440"/>
    </source>
</evidence>
<geneLocation type="plasmid" evidence="3">
    <name>pb18-3</name>
</geneLocation>
<dbReference type="SUPFAM" id="SSF47413">
    <property type="entry name" value="lambda repressor-like DNA-binding domains"/>
    <property type="match status" value="1"/>
</dbReference>
<reference evidence="2 3" key="1">
    <citation type="submission" date="2019-09" db="EMBL/GenBank/DDBJ databases">
        <title>Non-baumannii Acinetobacter spp. carrying blaNDM-1 isolated in China.</title>
        <authorList>
            <person name="Cui C."/>
            <person name="Chen C."/>
            <person name="Sun J."/>
            <person name="Liu Y."/>
        </authorList>
    </citation>
    <scope>NUCLEOTIDE SEQUENCE [LARGE SCALE GENOMIC DNA]</scope>
    <source>
        <strain evidence="2 3">B18</strain>
        <plasmid evidence="3">pb18-3</plasmid>
    </source>
</reference>
<evidence type="ECO:0000313" key="2">
    <source>
        <dbReference type="EMBL" id="QIC72088.1"/>
    </source>
</evidence>
<feature type="domain" description="HTH cro/C1-type" evidence="1">
    <location>
        <begin position="3"/>
        <end position="55"/>
    </location>
</feature>
<protein>
    <submittedName>
        <fullName evidence="2">Helix-turn-helix transcriptional regulator</fullName>
    </submittedName>
</protein>
<dbReference type="InterPro" id="IPR001387">
    <property type="entry name" value="Cro/C1-type_HTH"/>
</dbReference>
<dbReference type="AlphaFoldDB" id="A0A6C0Y7D6"/>
<name>A0A6C0Y7D6_9GAMM</name>
<accession>A0A6C0Y7D6</accession>
<organism evidence="2 3">
    <name type="scientific">Acinetobacter indicus</name>
    <dbReference type="NCBI Taxonomy" id="756892"/>
    <lineage>
        <taxon>Bacteria</taxon>
        <taxon>Pseudomonadati</taxon>
        <taxon>Pseudomonadota</taxon>
        <taxon>Gammaproteobacteria</taxon>
        <taxon>Moraxellales</taxon>
        <taxon>Moraxellaceae</taxon>
        <taxon>Acinetobacter</taxon>
    </lineage>
</organism>
<dbReference type="Proteomes" id="UP000503440">
    <property type="component" value="Plasmid pB18-3"/>
</dbReference>
<dbReference type="GO" id="GO:0003677">
    <property type="term" value="F:DNA binding"/>
    <property type="evidence" value="ECO:0007669"/>
    <property type="project" value="InterPro"/>
</dbReference>
<dbReference type="Gene3D" id="1.10.260.40">
    <property type="entry name" value="lambda repressor-like DNA-binding domains"/>
    <property type="match status" value="1"/>
</dbReference>
<keyword evidence="2" id="KW-0614">Plasmid</keyword>